<feature type="transmembrane region" description="Helical" evidence="1">
    <location>
        <begin position="55"/>
        <end position="77"/>
    </location>
</feature>
<dbReference type="InterPro" id="IPR025436">
    <property type="entry name" value="DUF4179"/>
</dbReference>
<reference evidence="3 4" key="1">
    <citation type="journal article" date="2018" name="Int. J. Syst. Evol. Microbiol.">
        <title>Rubneribacter badeniensis gen. nov., sp. nov. and Enteroscipio rubneri gen. nov., sp. nov., new members of the Eggerthellaceae isolated from human faeces.</title>
        <authorList>
            <person name="Danylec N."/>
            <person name="Gobl A."/>
            <person name="Stoll D.A."/>
            <person name="Hetzer B."/>
            <person name="Kulling S.E."/>
            <person name="Huch M."/>
        </authorList>
    </citation>
    <scope>NUCLEOTIDE SEQUENCE [LARGE SCALE GENOMIC DNA]</scope>
    <source>
        <strain evidence="3 4">ResAG-85</strain>
    </source>
</reference>
<dbReference type="RefSeq" id="WP_103263212.1">
    <property type="nucleotide sequence ID" value="NZ_DBEYRC010000110.1"/>
</dbReference>
<keyword evidence="1" id="KW-0472">Membrane</keyword>
<dbReference type="EMBL" id="PPEL01000081">
    <property type="protein sequence ID" value="PNV64613.1"/>
    <property type="molecule type" value="Genomic_DNA"/>
</dbReference>
<dbReference type="AlphaFoldDB" id="A0A2K2U2Q8"/>
<proteinExistence type="predicted"/>
<evidence type="ECO:0000313" key="3">
    <source>
        <dbReference type="EMBL" id="PNV64613.1"/>
    </source>
</evidence>
<dbReference type="Proteomes" id="UP000236488">
    <property type="component" value="Unassembled WGS sequence"/>
</dbReference>
<name>A0A2K2U2Q8_9ACTN</name>
<keyword evidence="1" id="KW-1133">Transmembrane helix</keyword>
<evidence type="ECO:0000259" key="2">
    <source>
        <dbReference type="Pfam" id="PF13786"/>
    </source>
</evidence>
<accession>A0A2K2U2Q8</accession>
<protein>
    <recommendedName>
        <fullName evidence="2">DUF4179 domain-containing protein</fullName>
    </recommendedName>
</protein>
<dbReference type="Pfam" id="PF13786">
    <property type="entry name" value="DUF4179"/>
    <property type="match status" value="1"/>
</dbReference>
<organism evidence="3 4">
    <name type="scientific">Rubneribacter badeniensis</name>
    <dbReference type="NCBI Taxonomy" id="2070688"/>
    <lineage>
        <taxon>Bacteria</taxon>
        <taxon>Bacillati</taxon>
        <taxon>Actinomycetota</taxon>
        <taxon>Coriobacteriia</taxon>
        <taxon>Eggerthellales</taxon>
        <taxon>Eggerthellaceae</taxon>
        <taxon>Rubneribacter</taxon>
    </lineage>
</organism>
<feature type="domain" description="DUF4179" evidence="2">
    <location>
        <begin position="53"/>
        <end position="139"/>
    </location>
</feature>
<keyword evidence="1" id="KW-0812">Transmembrane</keyword>
<evidence type="ECO:0000256" key="1">
    <source>
        <dbReference type="SAM" id="Phobius"/>
    </source>
</evidence>
<evidence type="ECO:0000313" key="4">
    <source>
        <dbReference type="Proteomes" id="UP000236488"/>
    </source>
</evidence>
<sequence>MDKGYSEALSGLRFSERDKERMSARLAASLRAADAAENAKAPAAVRSRHAPTRRFRVAAAAVAAAAVIACIGGGAYASGALVGVGEAVDDVFHGATAPTEIVDRIGRPVGASASADGITITADAVIGDATNYAVVYTVSKDDGTSFDATPDENGRLPLLFSGGEGTSVFGTSGATGTSYFYDADPSDNAIQYVEQRSVTLFGGDSVIGRNASATFSELRFVSDIAGHEGEVLAHGPWSLRFAIAYEDTSVELPAGQSFDLNGKDAVLDAVSLSPVALVIDYTVDGEVEMEEQGDGRLSDRNARELDGFRPQASITLDDGTVIDASNSGTHLETKDGKTVARASVILDRILDLDEVAFVTVEDVRIPLG</sequence>
<keyword evidence="4" id="KW-1185">Reference proteome</keyword>
<comment type="caution">
    <text evidence="3">The sequence shown here is derived from an EMBL/GenBank/DDBJ whole genome shotgun (WGS) entry which is preliminary data.</text>
</comment>
<gene>
    <name evidence="3" type="ORF">C2L80_11010</name>
</gene>